<keyword evidence="2" id="KW-1185">Reference proteome</keyword>
<comment type="caution">
    <text evidence="1">The sequence shown here is derived from an EMBL/GenBank/DDBJ whole genome shotgun (WGS) entry which is preliminary data.</text>
</comment>
<organism evidence="1 2">
    <name type="scientific">Neophaeococcomyces mojaviensis</name>
    <dbReference type="NCBI Taxonomy" id="3383035"/>
    <lineage>
        <taxon>Eukaryota</taxon>
        <taxon>Fungi</taxon>
        <taxon>Dikarya</taxon>
        <taxon>Ascomycota</taxon>
        <taxon>Pezizomycotina</taxon>
        <taxon>Eurotiomycetes</taxon>
        <taxon>Chaetothyriomycetidae</taxon>
        <taxon>Chaetothyriales</taxon>
        <taxon>Chaetothyriales incertae sedis</taxon>
        <taxon>Neophaeococcomyces</taxon>
    </lineage>
</organism>
<evidence type="ECO:0000313" key="2">
    <source>
        <dbReference type="Proteomes" id="UP001172386"/>
    </source>
</evidence>
<name>A0ACC2ZYW7_9EURO</name>
<dbReference type="Proteomes" id="UP001172386">
    <property type="component" value="Unassembled WGS sequence"/>
</dbReference>
<dbReference type="EMBL" id="JAPDRQ010000175">
    <property type="protein sequence ID" value="KAJ9652955.1"/>
    <property type="molecule type" value="Genomic_DNA"/>
</dbReference>
<reference evidence="1" key="1">
    <citation type="submission" date="2022-10" db="EMBL/GenBank/DDBJ databases">
        <title>Culturing micro-colonial fungi from biological soil crusts in the Mojave desert and describing Neophaeococcomyces mojavensis, and introducing the new genera and species Taxawa tesnikishii.</title>
        <authorList>
            <person name="Kurbessoian T."/>
            <person name="Stajich J.E."/>
        </authorList>
    </citation>
    <scope>NUCLEOTIDE SEQUENCE</scope>
    <source>
        <strain evidence="1">JES_112</strain>
    </source>
</reference>
<sequence length="173" mass="16999">MRASTLLALALSAPFASAVLHKDFDPEAHHAAHREGVQLIKNLQGRQAQTGTTTITATVANPVTTMTMTSSSHSSSGTSIAPSDNTDFVSSTSLSSLVFSTSGVTGSMTAISGTVSPSTISSNTAAVSSAASSLSSVASSVSAAATQSSGIAADNQVNMLGLLAVGAGAIGLL</sequence>
<evidence type="ECO:0000313" key="1">
    <source>
        <dbReference type="EMBL" id="KAJ9652955.1"/>
    </source>
</evidence>
<proteinExistence type="predicted"/>
<gene>
    <name evidence="1" type="ORF">H2198_007823</name>
</gene>
<accession>A0ACC2ZYW7</accession>
<protein>
    <submittedName>
        <fullName evidence="1">Uncharacterized protein</fullName>
    </submittedName>
</protein>